<gene>
    <name evidence="2" type="ORF">QQS21_004781</name>
</gene>
<dbReference type="Proteomes" id="UP001251528">
    <property type="component" value="Unassembled WGS sequence"/>
</dbReference>
<reference evidence="2" key="1">
    <citation type="submission" date="2023-06" db="EMBL/GenBank/DDBJ databases">
        <title>Conoideocrella luteorostrata (Hypocreales: Clavicipitaceae), a potential biocontrol fungus for elongate hemlock scale in United States Christmas tree production areas.</title>
        <authorList>
            <person name="Barrett H."/>
            <person name="Lovett B."/>
            <person name="Macias A.M."/>
            <person name="Stajich J.E."/>
            <person name="Kasson M.T."/>
        </authorList>
    </citation>
    <scope>NUCLEOTIDE SEQUENCE</scope>
    <source>
        <strain evidence="2">ARSEF 14590</strain>
    </source>
</reference>
<name>A0AAJ0CQS5_9HYPO</name>
<sequence>MDAEAFAMPGCTTPPNDRTRRPSSNLLSKEDNEASEVDSTTIRPHVASHGTKKLSPKPGEGPFVPDEVVLTDSKSPVSQRDRHNSHAKPFQLEKLIQDTSQPVFDDPKRVDSGYGGSHHSFSLTNPSVETEQSGDVILNRQKQSGLETKDKSEIVYEQCIRMQNIRIFD</sequence>
<evidence type="ECO:0000313" key="2">
    <source>
        <dbReference type="EMBL" id="KAK2601631.1"/>
    </source>
</evidence>
<proteinExistence type="predicted"/>
<comment type="caution">
    <text evidence="2">The sequence shown here is derived from an EMBL/GenBank/DDBJ whole genome shotgun (WGS) entry which is preliminary data.</text>
</comment>
<dbReference type="AlphaFoldDB" id="A0AAJ0CQS5"/>
<accession>A0AAJ0CQS5</accession>
<protein>
    <submittedName>
        <fullName evidence="2">Uncharacterized protein</fullName>
    </submittedName>
</protein>
<evidence type="ECO:0000256" key="1">
    <source>
        <dbReference type="SAM" id="MobiDB-lite"/>
    </source>
</evidence>
<evidence type="ECO:0000313" key="3">
    <source>
        <dbReference type="Proteomes" id="UP001251528"/>
    </source>
</evidence>
<feature type="compositionally biased region" description="Polar residues" evidence="1">
    <location>
        <begin position="119"/>
        <end position="133"/>
    </location>
</feature>
<keyword evidence="3" id="KW-1185">Reference proteome</keyword>
<feature type="region of interest" description="Disordered" evidence="1">
    <location>
        <begin position="1"/>
        <end position="134"/>
    </location>
</feature>
<organism evidence="2 3">
    <name type="scientific">Conoideocrella luteorostrata</name>
    <dbReference type="NCBI Taxonomy" id="1105319"/>
    <lineage>
        <taxon>Eukaryota</taxon>
        <taxon>Fungi</taxon>
        <taxon>Dikarya</taxon>
        <taxon>Ascomycota</taxon>
        <taxon>Pezizomycotina</taxon>
        <taxon>Sordariomycetes</taxon>
        <taxon>Hypocreomycetidae</taxon>
        <taxon>Hypocreales</taxon>
        <taxon>Clavicipitaceae</taxon>
        <taxon>Conoideocrella</taxon>
    </lineage>
</organism>
<dbReference type="EMBL" id="JASWJB010000073">
    <property type="protein sequence ID" value="KAK2601631.1"/>
    <property type="molecule type" value="Genomic_DNA"/>
</dbReference>